<name>S2JMR0_MUCC1</name>
<organism evidence="1 2">
    <name type="scientific">Mucor circinelloides f. circinelloides (strain 1006PhL)</name>
    <name type="common">Mucormycosis agent</name>
    <name type="synonym">Calyptromyces circinelloides</name>
    <dbReference type="NCBI Taxonomy" id="1220926"/>
    <lineage>
        <taxon>Eukaryota</taxon>
        <taxon>Fungi</taxon>
        <taxon>Fungi incertae sedis</taxon>
        <taxon>Mucoromycota</taxon>
        <taxon>Mucoromycotina</taxon>
        <taxon>Mucoromycetes</taxon>
        <taxon>Mucorales</taxon>
        <taxon>Mucorineae</taxon>
        <taxon>Mucoraceae</taxon>
        <taxon>Mucor</taxon>
    </lineage>
</organism>
<dbReference type="AlphaFoldDB" id="S2JMR0"/>
<dbReference type="VEuPathDB" id="FungiDB:HMPREF1544_03450"/>
<gene>
    <name evidence="1" type="ORF">HMPREF1544_03450</name>
</gene>
<reference evidence="2" key="1">
    <citation type="submission" date="2013-05" db="EMBL/GenBank/DDBJ databases">
        <title>The Genome sequence of Mucor circinelloides f. circinelloides 1006PhL.</title>
        <authorList>
            <consortium name="The Broad Institute Genomics Platform"/>
            <person name="Cuomo C."/>
            <person name="Earl A."/>
            <person name="Findley K."/>
            <person name="Lee S.C."/>
            <person name="Walker B."/>
            <person name="Young S."/>
            <person name="Zeng Q."/>
            <person name="Gargeya S."/>
            <person name="Fitzgerald M."/>
            <person name="Haas B."/>
            <person name="Abouelleil A."/>
            <person name="Allen A.W."/>
            <person name="Alvarado L."/>
            <person name="Arachchi H.M."/>
            <person name="Berlin A.M."/>
            <person name="Chapman S.B."/>
            <person name="Gainer-Dewar J."/>
            <person name="Goldberg J."/>
            <person name="Griggs A."/>
            <person name="Gujja S."/>
            <person name="Hansen M."/>
            <person name="Howarth C."/>
            <person name="Imamovic A."/>
            <person name="Ireland A."/>
            <person name="Larimer J."/>
            <person name="McCowan C."/>
            <person name="Murphy C."/>
            <person name="Pearson M."/>
            <person name="Poon T.W."/>
            <person name="Priest M."/>
            <person name="Roberts A."/>
            <person name="Saif S."/>
            <person name="Shea T."/>
            <person name="Sisk P."/>
            <person name="Sykes S."/>
            <person name="Wortman J."/>
            <person name="Nusbaum C."/>
            <person name="Birren B."/>
        </authorList>
    </citation>
    <scope>NUCLEOTIDE SEQUENCE [LARGE SCALE GENOMIC DNA]</scope>
    <source>
        <strain evidence="2">1006PhL</strain>
    </source>
</reference>
<keyword evidence="2" id="KW-1185">Reference proteome</keyword>
<proteinExistence type="predicted"/>
<evidence type="ECO:0000313" key="1">
    <source>
        <dbReference type="EMBL" id="EPB89787.1"/>
    </source>
</evidence>
<accession>S2JMR0</accession>
<dbReference type="OrthoDB" id="10389930at2759"/>
<protein>
    <submittedName>
        <fullName evidence="1">Uncharacterized protein</fullName>
    </submittedName>
</protein>
<dbReference type="Proteomes" id="UP000014254">
    <property type="component" value="Unassembled WGS sequence"/>
</dbReference>
<sequence>MEREVLTAKPESRTQETRGNLCKLKTGIIVVEEKMKQMAYNVDHGHSSHSMILQISDSCWAKVFKSNEWQVIPDDYKTIATPKTSAEVDSRLQELNSLSGNELFDKNKLVVFPLNLIANGPKDATEMRLLGS</sequence>
<evidence type="ECO:0000313" key="2">
    <source>
        <dbReference type="Proteomes" id="UP000014254"/>
    </source>
</evidence>
<dbReference type="EMBL" id="KE123930">
    <property type="protein sequence ID" value="EPB89787.1"/>
    <property type="molecule type" value="Genomic_DNA"/>
</dbReference>
<dbReference type="InParanoid" id="S2JMR0"/>